<dbReference type="GO" id="GO:1990904">
    <property type="term" value="C:ribonucleoprotein complex"/>
    <property type="evidence" value="ECO:0007669"/>
    <property type="project" value="UniProtKB-KW"/>
</dbReference>
<dbReference type="SMART" id="SM00739">
    <property type="entry name" value="KOW"/>
    <property type="match status" value="1"/>
</dbReference>
<sequence>MLSLRGLLAGRNGPGLGLLPTLPRIDALRFDERGPKVAKKRSLIRTWKIRPGDVVFVNSGRYKKSTGEVLMIDHRRNMLKVKGINVRKVIDDEGNPKFIEKKIHYSNCALIDPAAGRPTRVGLTFTEDGDAIRISHLTGHIIPWPDLPKHLQKREEDHVEGPKDTSPEVALRKTYDYHADKEAMRLARLTMTKYNYNR</sequence>
<keyword evidence="4" id="KW-0689">Ribosomal protein</keyword>
<proteinExistence type="inferred from homology"/>
<dbReference type="PANTHER" id="PTHR12903">
    <property type="entry name" value="MITOCHONDRIAL RIBOSOMAL PROTEIN L24"/>
    <property type="match status" value="1"/>
</dbReference>
<dbReference type="GO" id="GO:0003735">
    <property type="term" value="F:structural constituent of ribosome"/>
    <property type="evidence" value="ECO:0007669"/>
    <property type="project" value="InterPro"/>
</dbReference>
<evidence type="ECO:0000313" key="9">
    <source>
        <dbReference type="EMBL" id="CAE7241811.1"/>
    </source>
</evidence>
<evidence type="ECO:0000256" key="1">
    <source>
        <dbReference type="ARBA" id="ARBA00004072"/>
    </source>
</evidence>
<dbReference type="GO" id="GO:0005840">
    <property type="term" value="C:ribosome"/>
    <property type="evidence" value="ECO:0007669"/>
    <property type="project" value="UniProtKB-KW"/>
</dbReference>
<accession>A0A812L5J0</accession>
<protein>
    <recommendedName>
        <fullName evidence="6">Large ribosomal subunit protein uL24c</fullName>
    </recommendedName>
</protein>
<feature type="region of interest" description="Disordered" evidence="7">
    <location>
        <begin position="153"/>
        <end position="172"/>
    </location>
</feature>
<dbReference type="AlphaFoldDB" id="A0A812L5J0"/>
<feature type="domain" description="KOW" evidence="8">
    <location>
        <begin position="48"/>
        <end position="75"/>
    </location>
</feature>
<evidence type="ECO:0000256" key="7">
    <source>
        <dbReference type="SAM" id="MobiDB-lite"/>
    </source>
</evidence>
<dbReference type="InterPro" id="IPR014722">
    <property type="entry name" value="Rib_uL2_dom2"/>
</dbReference>
<evidence type="ECO:0000313" key="10">
    <source>
        <dbReference type="Proteomes" id="UP000649617"/>
    </source>
</evidence>
<dbReference type="InterPro" id="IPR057264">
    <property type="entry name" value="Ribosomal_uL24_C"/>
</dbReference>
<reference evidence="9" key="1">
    <citation type="submission" date="2021-02" db="EMBL/GenBank/DDBJ databases">
        <authorList>
            <person name="Dougan E. K."/>
            <person name="Rhodes N."/>
            <person name="Thang M."/>
            <person name="Chan C."/>
        </authorList>
    </citation>
    <scope>NUCLEOTIDE SEQUENCE</scope>
</reference>
<dbReference type="InterPro" id="IPR041988">
    <property type="entry name" value="Ribosomal_uL24_KOW"/>
</dbReference>
<evidence type="ECO:0000256" key="6">
    <source>
        <dbReference type="ARBA" id="ARBA00035282"/>
    </source>
</evidence>
<evidence type="ECO:0000256" key="4">
    <source>
        <dbReference type="ARBA" id="ARBA00022980"/>
    </source>
</evidence>
<comment type="subunit">
    <text evidence="3">Part of the 50S ribosomal subunit.</text>
</comment>
<gene>
    <name evidence="9" type="primary">MRPL24</name>
    <name evidence="9" type="ORF">SPIL2461_LOCUS4217</name>
</gene>
<comment type="caution">
    <text evidence="9">The sequence shown here is derived from an EMBL/GenBank/DDBJ whole genome shotgun (WGS) entry which is preliminary data.</text>
</comment>
<organism evidence="9 10">
    <name type="scientific">Symbiodinium pilosum</name>
    <name type="common">Dinoflagellate</name>
    <dbReference type="NCBI Taxonomy" id="2952"/>
    <lineage>
        <taxon>Eukaryota</taxon>
        <taxon>Sar</taxon>
        <taxon>Alveolata</taxon>
        <taxon>Dinophyceae</taxon>
        <taxon>Suessiales</taxon>
        <taxon>Symbiodiniaceae</taxon>
        <taxon>Symbiodinium</taxon>
    </lineage>
</organism>
<name>A0A812L5J0_SYMPI</name>
<dbReference type="CDD" id="cd06089">
    <property type="entry name" value="KOW_RPL26"/>
    <property type="match status" value="1"/>
</dbReference>
<dbReference type="InterPro" id="IPR003256">
    <property type="entry name" value="Ribosomal_uL24"/>
</dbReference>
<evidence type="ECO:0000259" key="8">
    <source>
        <dbReference type="SMART" id="SM00739"/>
    </source>
</evidence>
<keyword evidence="10" id="KW-1185">Reference proteome</keyword>
<dbReference type="Gene3D" id="2.30.30.30">
    <property type="match status" value="1"/>
</dbReference>
<comment type="similarity">
    <text evidence="2">Belongs to the universal ribosomal protein uL24 family.</text>
</comment>
<dbReference type="GO" id="GO:0006412">
    <property type="term" value="P:translation"/>
    <property type="evidence" value="ECO:0007669"/>
    <property type="project" value="InterPro"/>
</dbReference>
<keyword evidence="5" id="KW-0687">Ribonucleoprotein</keyword>
<dbReference type="GO" id="GO:0003723">
    <property type="term" value="F:RNA binding"/>
    <property type="evidence" value="ECO:0007669"/>
    <property type="project" value="InterPro"/>
</dbReference>
<evidence type="ECO:0000256" key="3">
    <source>
        <dbReference type="ARBA" id="ARBA00011838"/>
    </source>
</evidence>
<comment type="function">
    <text evidence="1">One of two assembly initiator proteins, it binds directly to the 5'-end of the 23S rRNA, where it nucleates assembly of the 50S subunit.</text>
</comment>
<evidence type="ECO:0000256" key="2">
    <source>
        <dbReference type="ARBA" id="ARBA00010618"/>
    </source>
</evidence>
<dbReference type="Pfam" id="PF17136">
    <property type="entry name" value="ribosomal_L24"/>
    <property type="match status" value="1"/>
</dbReference>
<dbReference type="OrthoDB" id="359154at2759"/>
<dbReference type="Proteomes" id="UP000649617">
    <property type="component" value="Unassembled WGS sequence"/>
</dbReference>
<evidence type="ECO:0000256" key="5">
    <source>
        <dbReference type="ARBA" id="ARBA00023274"/>
    </source>
</evidence>
<dbReference type="SUPFAM" id="SSF50104">
    <property type="entry name" value="Translation proteins SH3-like domain"/>
    <property type="match status" value="1"/>
</dbReference>
<dbReference type="EMBL" id="CAJNIZ010005435">
    <property type="protein sequence ID" value="CAE7241811.1"/>
    <property type="molecule type" value="Genomic_DNA"/>
</dbReference>
<dbReference type="InterPro" id="IPR005824">
    <property type="entry name" value="KOW"/>
</dbReference>
<dbReference type="InterPro" id="IPR008991">
    <property type="entry name" value="Translation_prot_SH3-like_sf"/>
</dbReference>